<dbReference type="Gene3D" id="2.60.40.10">
    <property type="entry name" value="Immunoglobulins"/>
    <property type="match status" value="1"/>
</dbReference>
<dbReference type="SMART" id="SM01010">
    <property type="entry name" value="AMPKBI"/>
    <property type="match status" value="1"/>
</dbReference>
<feature type="compositionally biased region" description="Basic and acidic residues" evidence="2">
    <location>
        <begin position="35"/>
        <end position="44"/>
    </location>
</feature>
<dbReference type="Pfam" id="PF04739">
    <property type="entry name" value="AMPKBI"/>
    <property type="match status" value="1"/>
</dbReference>
<evidence type="ECO:0000256" key="2">
    <source>
        <dbReference type="SAM" id="MobiDB-lite"/>
    </source>
</evidence>
<dbReference type="OrthoDB" id="531008at2759"/>
<dbReference type="InterPro" id="IPR013783">
    <property type="entry name" value="Ig-like_fold"/>
</dbReference>
<feature type="region of interest" description="Disordered" evidence="2">
    <location>
        <begin position="325"/>
        <end position="371"/>
    </location>
</feature>
<name>A0A6A6HLC3_VIRVR</name>
<feature type="region of interest" description="Disordered" evidence="2">
    <location>
        <begin position="1"/>
        <end position="230"/>
    </location>
</feature>
<evidence type="ECO:0000259" key="3">
    <source>
        <dbReference type="SMART" id="SM01010"/>
    </source>
</evidence>
<dbReference type="GO" id="GO:0005634">
    <property type="term" value="C:nucleus"/>
    <property type="evidence" value="ECO:0007669"/>
    <property type="project" value="TreeGrafter"/>
</dbReference>
<dbReference type="Proteomes" id="UP000800092">
    <property type="component" value="Unassembled WGS sequence"/>
</dbReference>
<evidence type="ECO:0000313" key="4">
    <source>
        <dbReference type="EMBL" id="KAF2238672.1"/>
    </source>
</evidence>
<protein>
    <submittedName>
        <fullName evidence="4">Carbohydrate-binding module family 48 protein</fullName>
    </submittedName>
</protein>
<dbReference type="GO" id="GO:0005737">
    <property type="term" value="C:cytoplasm"/>
    <property type="evidence" value="ECO:0007669"/>
    <property type="project" value="TreeGrafter"/>
</dbReference>
<dbReference type="Gene3D" id="6.20.250.60">
    <property type="match status" value="1"/>
</dbReference>
<feature type="region of interest" description="Disordered" evidence="2">
    <location>
        <begin position="301"/>
        <end position="320"/>
    </location>
</feature>
<evidence type="ECO:0000313" key="5">
    <source>
        <dbReference type="Proteomes" id="UP000800092"/>
    </source>
</evidence>
<dbReference type="AlphaFoldDB" id="A0A6A6HLC3"/>
<feature type="compositionally biased region" description="Polar residues" evidence="2">
    <location>
        <begin position="1"/>
        <end position="20"/>
    </location>
</feature>
<dbReference type="GO" id="GO:0007165">
    <property type="term" value="P:signal transduction"/>
    <property type="evidence" value="ECO:0007669"/>
    <property type="project" value="TreeGrafter"/>
</dbReference>
<dbReference type="GO" id="GO:0019901">
    <property type="term" value="F:protein kinase binding"/>
    <property type="evidence" value="ECO:0007669"/>
    <property type="project" value="TreeGrafter"/>
</dbReference>
<dbReference type="Pfam" id="PF16561">
    <property type="entry name" value="AMPK1_CBM"/>
    <property type="match status" value="1"/>
</dbReference>
<feature type="compositionally biased region" description="Polar residues" evidence="2">
    <location>
        <begin position="82"/>
        <end position="97"/>
    </location>
</feature>
<feature type="compositionally biased region" description="Low complexity" evidence="2">
    <location>
        <begin position="178"/>
        <end position="189"/>
    </location>
</feature>
<dbReference type="PANTHER" id="PTHR10343">
    <property type="entry name" value="5'-AMP-ACTIVATED PROTEIN KINASE , BETA SUBUNIT"/>
    <property type="match status" value="1"/>
</dbReference>
<dbReference type="InterPro" id="IPR032640">
    <property type="entry name" value="AMPK1_CBM"/>
</dbReference>
<feature type="domain" description="Association with the SNF1 complex (ASC)" evidence="3">
    <location>
        <begin position="364"/>
        <end position="471"/>
    </location>
</feature>
<dbReference type="CDD" id="cd02859">
    <property type="entry name" value="E_set_AMPKbeta_like_N"/>
    <property type="match status" value="1"/>
</dbReference>
<sequence>MGNTPSSQRNNSASTPQSPASAHHYGAINQAHAPYRKEPRRRESLQALAGKATVAPPSASLESATAHSSSQSRPIPTHARNRSQTAATPHLRPTSSPEAMGNSHSQERGRTATPPLRPSPVTLPVDVPASTEAHGKFAPSPIDPHADPDEQYQLPPSNYSRPPRLPLPIEEEVHTPGSPIISPADISSAVEPVDTNGTLPRRQSVLSSGTGDDEEDAGDDFPISDSIGPKVPTIIEWKGSGEKVGPSKEKDCLSASLQIPPGTHHIKFIVDGEMKVADHLPTAVDYTNILVNYLEVNPDDVPQQEKQAPTESPQPQQRKEATIPKDIHPPQTLPPVHEQEQTHQPPQRGISPAGVPKPSHPMAPKEPPKKYHSEVPRFLQDLDAPEEDARYHRASAVLQTQPAPPSLPLMLSKSILNGSTPVKDDASVLIMPNHTVLNHLATSSIKDNVLATSGTTRYKRKFLTTIMYKPTSDHGD</sequence>
<comment type="similarity">
    <text evidence="1">Belongs to the 5'-AMP-activated protein kinase beta subunit family.</text>
</comment>
<feature type="compositionally biased region" description="Polar residues" evidence="2">
    <location>
        <begin position="60"/>
        <end position="74"/>
    </location>
</feature>
<keyword evidence="5" id="KW-1185">Reference proteome</keyword>
<accession>A0A6A6HLC3</accession>
<dbReference type="SUPFAM" id="SSF160219">
    <property type="entry name" value="AMPKBI-like"/>
    <property type="match status" value="1"/>
</dbReference>
<evidence type="ECO:0000256" key="1">
    <source>
        <dbReference type="ARBA" id="ARBA00010926"/>
    </source>
</evidence>
<dbReference type="InterPro" id="IPR050827">
    <property type="entry name" value="CRP1_MDG1_kinase"/>
</dbReference>
<feature type="compositionally biased region" description="Polar residues" evidence="2">
    <location>
        <begin position="304"/>
        <end position="316"/>
    </location>
</feature>
<proteinExistence type="inferred from homology"/>
<reference evidence="4" key="1">
    <citation type="journal article" date="2020" name="Stud. Mycol.">
        <title>101 Dothideomycetes genomes: a test case for predicting lifestyles and emergence of pathogens.</title>
        <authorList>
            <person name="Haridas S."/>
            <person name="Albert R."/>
            <person name="Binder M."/>
            <person name="Bloem J."/>
            <person name="Labutti K."/>
            <person name="Salamov A."/>
            <person name="Andreopoulos B."/>
            <person name="Baker S."/>
            <person name="Barry K."/>
            <person name="Bills G."/>
            <person name="Bluhm B."/>
            <person name="Cannon C."/>
            <person name="Castanera R."/>
            <person name="Culley D."/>
            <person name="Daum C."/>
            <person name="Ezra D."/>
            <person name="Gonzalez J."/>
            <person name="Henrissat B."/>
            <person name="Kuo A."/>
            <person name="Liang C."/>
            <person name="Lipzen A."/>
            <person name="Lutzoni F."/>
            <person name="Magnuson J."/>
            <person name="Mondo S."/>
            <person name="Nolan M."/>
            <person name="Ohm R."/>
            <person name="Pangilinan J."/>
            <person name="Park H.-J."/>
            <person name="Ramirez L."/>
            <person name="Alfaro M."/>
            <person name="Sun H."/>
            <person name="Tritt A."/>
            <person name="Yoshinaga Y."/>
            <person name="Zwiers L.-H."/>
            <person name="Turgeon B."/>
            <person name="Goodwin S."/>
            <person name="Spatafora J."/>
            <person name="Crous P."/>
            <person name="Grigoriev I."/>
        </authorList>
    </citation>
    <scope>NUCLEOTIDE SEQUENCE</scope>
    <source>
        <strain evidence="4">Tuck. ex Michener</strain>
    </source>
</reference>
<gene>
    <name evidence="4" type="ORF">EV356DRAFT_529120</name>
</gene>
<organism evidence="4 5">
    <name type="scientific">Viridothelium virens</name>
    <name type="common">Speckled blister lichen</name>
    <name type="synonym">Trypethelium virens</name>
    <dbReference type="NCBI Taxonomy" id="1048519"/>
    <lineage>
        <taxon>Eukaryota</taxon>
        <taxon>Fungi</taxon>
        <taxon>Dikarya</taxon>
        <taxon>Ascomycota</taxon>
        <taxon>Pezizomycotina</taxon>
        <taxon>Dothideomycetes</taxon>
        <taxon>Dothideomycetes incertae sedis</taxon>
        <taxon>Trypetheliales</taxon>
        <taxon>Trypetheliaceae</taxon>
        <taxon>Viridothelium</taxon>
    </lineage>
</organism>
<dbReference type="EMBL" id="ML991775">
    <property type="protein sequence ID" value="KAF2238672.1"/>
    <property type="molecule type" value="Genomic_DNA"/>
</dbReference>
<dbReference type="PANTHER" id="PTHR10343:SF84">
    <property type="entry name" value="5'-AMP-ACTIVATED PROTEIN KINASE SUBUNIT BETA-1"/>
    <property type="match status" value="1"/>
</dbReference>
<dbReference type="InterPro" id="IPR037256">
    <property type="entry name" value="ASC_dom_sf"/>
</dbReference>
<dbReference type="InterPro" id="IPR014756">
    <property type="entry name" value="Ig_E-set"/>
</dbReference>
<dbReference type="GO" id="GO:0031588">
    <property type="term" value="C:nucleotide-activated protein kinase complex"/>
    <property type="evidence" value="ECO:0007669"/>
    <property type="project" value="TreeGrafter"/>
</dbReference>
<dbReference type="InterPro" id="IPR006828">
    <property type="entry name" value="ASC_dom"/>
</dbReference>
<dbReference type="SUPFAM" id="SSF81296">
    <property type="entry name" value="E set domains"/>
    <property type="match status" value="1"/>
</dbReference>